<protein>
    <submittedName>
        <fullName evidence="1">Uncharacterized protein</fullName>
    </submittedName>
</protein>
<organism evidence="1 2">
    <name type="scientific">Phycomyces blakesleeanus</name>
    <dbReference type="NCBI Taxonomy" id="4837"/>
    <lineage>
        <taxon>Eukaryota</taxon>
        <taxon>Fungi</taxon>
        <taxon>Fungi incertae sedis</taxon>
        <taxon>Mucoromycota</taxon>
        <taxon>Mucoromycotina</taxon>
        <taxon>Mucoromycetes</taxon>
        <taxon>Mucorales</taxon>
        <taxon>Phycomycetaceae</taxon>
        <taxon>Phycomyces</taxon>
    </lineage>
</organism>
<accession>A0ABR3BAR0</accession>
<dbReference type="Proteomes" id="UP001448207">
    <property type="component" value="Unassembled WGS sequence"/>
</dbReference>
<evidence type="ECO:0000313" key="2">
    <source>
        <dbReference type="Proteomes" id="UP001448207"/>
    </source>
</evidence>
<comment type="caution">
    <text evidence="1">The sequence shown here is derived from an EMBL/GenBank/DDBJ whole genome shotgun (WGS) entry which is preliminary data.</text>
</comment>
<reference evidence="1 2" key="1">
    <citation type="submission" date="2024-04" db="EMBL/GenBank/DDBJ databases">
        <title>Symmetric and asymmetric DNA N6-adenine methylation regulates different biological responses in Mucorales.</title>
        <authorList>
            <consortium name="Lawrence Berkeley National Laboratory"/>
            <person name="Lax C."/>
            <person name="Mondo S.J."/>
            <person name="Osorio-Concepcion M."/>
            <person name="Muszewska A."/>
            <person name="Corrochano-Luque M."/>
            <person name="Gutierrez G."/>
            <person name="Riley R."/>
            <person name="Lipzen A."/>
            <person name="Guo J."/>
            <person name="Hundley H."/>
            <person name="Amirebrahimi M."/>
            <person name="Ng V."/>
            <person name="Lorenzo-Gutierrez D."/>
            <person name="Binder U."/>
            <person name="Yang J."/>
            <person name="Song Y."/>
            <person name="Canovas D."/>
            <person name="Navarro E."/>
            <person name="Freitag M."/>
            <person name="Gabaldon T."/>
            <person name="Grigoriev I.V."/>
            <person name="Corrochano L.M."/>
            <person name="Nicolas F.E."/>
            <person name="Garre V."/>
        </authorList>
    </citation>
    <scope>NUCLEOTIDE SEQUENCE [LARGE SCALE GENOMIC DNA]</scope>
    <source>
        <strain evidence="1 2">L51</strain>
    </source>
</reference>
<sequence>MNNISENINLSTVRTVVCEELSDIWASVAKIAETVTSEQSSTQARMSYLVNHPNDRGGTEVNISAEDQKLIRLQFHMYTRQCQRIMHEDGIVETNWKRLSSQQKLYYSLRLEELIFLYYQFALHRCRDQWAAALLLQEVMKAEPHTEKWQIEYITFSLMQDIALILFFIKKYAGKVERRSSKRRVKSIFCLYSQLLELVNEHT</sequence>
<evidence type="ECO:0000313" key="1">
    <source>
        <dbReference type="EMBL" id="KAL0092211.1"/>
    </source>
</evidence>
<dbReference type="EMBL" id="JBCLYO010000002">
    <property type="protein sequence ID" value="KAL0092211.1"/>
    <property type="molecule type" value="Genomic_DNA"/>
</dbReference>
<proteinExistence type="predicted"/>
<gene>
    <name evidence="1" type="ORF">J3Q64DRAFT_1867433</name>
</gene>
<keyword evidence="2" id="KW-1185">Reference proteome</keyword>
<name>A0ABR3BAR0_PHYBL</name>